<dbReference type="EMBL" id="FNBX01000013">
    <property type="protein sequence ID" value="SDF79119.1"/>
    <property type="molecule type" value="Genomic_DNA"/>
</dbReference>
<evidence type="ECO:0000256" key="8">
    <source>
        <dbReference type="RuleBase" id="RU003942"/>
    </source>
</evidence>
<evidence type="ECO:0000256" key="5">
    <source>
        <dbReference type="ARBA" id="ARBA00022989"/>
    </source>
</evidence>
<keyword evidence="6 9" id="KW-0472">Membrane</keyword>
<dbReference type="GO" id="GO:1990961">
    <property type="term" value="P:xenobiotic detoxification by transmembrane export across the plasma membrane"/>
    <property type="evidence" value="ECO:0007669"/>
    <property type="project" value="UniProtKB-ARBA"/>
</dbReference>
<keyword evidence="5 9" id="KW-1133">Transmembrane helix</keyword>
<dbReference type="InterPro" id="IPR000390">
    <property type="entry name" value="Small_drug/metabolite_transptr"/>
</dbReference>
<protein>
    <submittedName>
        <fullName evidence="10">Small multidrug resistance pump</fullName>
    </submittedName>
</protein>
<dbReference type="InterPro" id="IPR045324">
    <property type="entry name" value="Small_multidrug_res"/>
</dbReference>
<dbReference type="FunFam" id="1.10.3730.20:FF:000001">
    <property type="entry name" value="Quaternary ammonium compound resistance transporter SugE"/>
    <property type="match status" value="1"/>
</dbReference>
<dbReference type="GO" id="GO:0005886">
    <property type="term" value="C:plasma membrane"/>
    <property type="evidence" value="ECO:0007669"/>
    <property type="project" value="UniProtKB-SubCell"/>
</dbReference>
<dbReference type="PANTHER" id="PTHR30561">
    <property type="entry name" value="SMR FAMILY PROTON-DEPENDENT DRUG EFFLUX TRANSPORTER SUGE"/>
    <property type="match status" value="1"/>
</dbReference>
<keyword evidence="4 8" id="KW-0812">Transmembrane</keyword>
<evidence type="ECO:0000256" key="4">
    <source>
        <dbReference type="ARBA" id="ARBA00022692"/>
    </source>
</evidence>
<name>A0A1G7P0G1_9BACT</name>
<evidence type="ECO:0000256" key="6">
    <source>
        <dbReference type="ARBA" id="ARBA00023136"/>
    </source>
</evidence>
<feature type="transmembrane region" description="Helical" evidence="9">
    <location>
        <begin position="91"/>
        <end position="112"/>
    </location>
</feature>
<gene>
    <name evidence="10" type="ORF">SAMN05192586_11361</name>
</gene>
<dbReference type="RefSeq" id="WP_092154383.1">
    <property type="nucleotide sequence ID" value="NZ_FNBX01000013.1"/>
</dbReference>
<dbReference type="PANTHER" id="PTHR30561:SF1">
    <property type="entry name" value="MULTIDRUG TRANSPORTER EMRE"/>
    <property type="match status" value="1"/>
</dbReference>
<evidence type="ECO:0000256" key="3">
    <source>
        <dbReference type="ARBA" id="ARBA00022475"/>
    </source>
</evidence>
<evidence type="ECO:0000256" key="9">
    <source>
        <dbReference type="SAM" id="Phobius"/>
    </source>
</evidence>
<evidence type="ECO:0000313" key="11">
    <source>
        <dbReference type="Proteomes" id="UP000199355"/>
    </source>
</evidence>
<dbReference type="GO" id="GO:0015220">
    <property type="term" value="F:choline transmembrane transporter activity"/>
    <property type="evidence" value="ECO:0007669"/>
    <property type="project" value="TreeGrafter"/>
</dbReference>
<dbReference type="GO" id="GO:0015297">
    <property type="term" value="F:antiporter activity"/>
    <property type="evidence" value="ECO:0007669"/>
    <property type="project" value="TreeGrafter"/>
</dbReference>
<feature type="transmembrane region" description="Helical" evidence="9">
    <location>
        <begin position="34"/>
        <end position="52"/>
    </location>
</feature>
<dbReference type="InterPro" id="IPR037185">
    <property type="entry name" value="EmrE-like"/>
</dbReference>
<comment type="similarity">
    <text evidence="7 8">Belongs to the drug/metabolite transporter (DMT) superfamily. Small multidrug resistance (SMR) (TC 2.A.7.1) family.</text>
</comment>
<proteinExistence type="inferred from homology"/>
<accession>A0A1G7P0G1</accession>
<reference evidence="11" key="1">
    <citation type="submission" date="2016-10" db="EMBL/GenBank/DDBJ databases">
        <authorList>
            <person name="Varghese N."/>
            <person name="Submissions S."/>
        </authorList>
    </citation>
    <scope>NUCLEOTIDE SEQUENCE [LARGE SCALE GENOMIC DNA]</scope>
    <source>
        <strain evidence="11">KHC7</strain>
    </source>
</reference>
<evidence type="ECO:0000256" key="2">
    <source>
        <dbReference type="ARBA" id="ARBA00022448"/>
    </source>
</evidence>
<keyword evidence="11" id="KW-1185">Reference proteome</keyword>
<evidence type="ECO:0000256" key="7">
    <source>
        <dbReference type="ARBA" id="ARBA00038032"/>
    </source>
</evidence>
<dbReference type="GO" id="GO:0015199">
    <property type="term" value="F:amino-acid betaine transmembrane transporter activity"/>
    <property type="evidence" value="ECO:0007669"/>
    <property type="project" value="TreeGrafter"/>
</dbReference>
<dbReference type="Proteomes" id="UP000199355">
    <property type="component" value="Unassembled WGS sequence"/>
</dbReference>
<keyword evidence="3" id="KW-1003">Cell membrane</keyword>
<dbReference type="STRING" id="571438.SAMN05192586_11361"/>
<comment type="subcellular location">
    <subcellularLocation>
        <location evidence="1 8">Cell membrane</location>
        <topology evidence="1 8">Multi-pass membrane protein</topology>
    </subcellularLocation>
</comment>
<feature type="transmembrane region" description="Helical" evidence="9">
    <location>
        <begin position="6"/>
        <end position="25"/>
    </location>
</feature>
<dbReference type="SUPFAM" id="SSF103481">
    <property type="entry name" value="Multidrug resistance efflux transporter EmrE"/>
    <property type="match status" value="1"/>
</dbReference>
<organism evidence="10 11">
    <name type="scientific">Desulfovibrio legallii</name>
    <dbReference type="NCBI Taxonomy" id="571438"/>
    <lineage>
        <taxon>Bacteria</taxon>
        <taxon>Pseudomonadati</taxon>
        <taxon>Thermodesulfobacteriota</taxon>
        <taxon>Desulfovibrionia</taxon>
        <taxon>Desulfovibrionales</taxon>
        <taxon>Desulfovibrionaceae</taxon>
        <taxon>Desulfovibrio</taxon>
    </lineage>
</organism>
<dbReference type="GO" id="GO:0031460">
    <property type="term" value="P:glycine betaine transport"/>
    <property type="evidence" value="ECO:0007669"/>
    <property type="project" value="TreeGrafter"/>
</dbReference>
<dbReference type="Gene3D" id="1.10.3730.20">
    <property type="match status" value="1"/>
</dbReference>
<evidence type="ECO:0000256" key="1">
    <source>
        <dbReference type="ARBA" id="ARBA00004651"/>
    </source>
</evidence>
<dbReference type="OrthoDB" id="9808638at2"/>
<feature type="transmembrane region" description="Helical" evidence="9">
    <location>
        <begin position="64"/>
        <end position="84"/>
    </location>
</feature>
<sequence>MSPAVTAYLQLGAAIVLEVAATACLKQSAGITRLIPALAAGLGYAASLWLLSQVLRVVPMGISYGIWSGVGIVLVSLVGFFLFGQKLDLPACLGLGLIIAGVLVINFCSASVPR</sequence>
<dbReference type="Pfam" id="PF00893">
    <property type="entry name" value="Multi_Drug_Res"/>
    <property type="match status" value="1"/>
</dbReference>
<keyword evidence="2" id="KW-0813">Transport</keyword>
<evidence type="ECO:0000313" key="10">
    <source>
        <dbReference type="EMBL" id="SDF79119.1"/>
    </source>
</evidence>
<dbReference type="AlphaFoldDB" id="A0A1G7P0G1"/>